<dbReference type="PANTHER" id="PTHR28213:SF1">
    <property type="entry name" value="IMP-SPECIFIC 5'-NUCLEOTIDASE 1"/>
    <property type="match status" value="1"/>
</dbReference>
<dbReference type="OrthoDB" id="185373at2759"/>
<name>A0A1G4JEW8_9SACH</name>
<keyword evidence="5" id="KW-0479">Metal-binding</keyword>
<comment type="function">
    <text evidence="12">IMP-specific 5'-nucleotidase involved in IMP (inositol monophosphate) degradation.</text>
</comment>
<dbReference type="STRING" id="1230905.A0A1G4JEW8"/>
<evidence type="ECO:0000256" key="4">
    <source>
        <dbReference type="ARBA" id="ARBA00015544"/>
    </source>
</evidence>
<evidence type="ECO:0000256" key="2">
    <source>
        <dbReference type="ARBA" id="ARBA00005307"/>
    </source>
</evidence>
<comment type="cofactor">
    <cofactor evidence="1 12">
        <name>Mg(2+)</name>
        <dbReference type="ChEBI" id="CHEBI:18420"/>
    </cofactor>
</comment>
<dbReference type="AlphaFoldDB" id="A0A1G4JEW8"/>
<evidence type="ECO:0000256" key="10">
    <source>
        <dbReference type="ARBA" id="ARBA00023080"/>
    </source>
</evidence>
<dbReference type="GO" id="GO:0006190">
    <property type="term" value="P:inosine salvage"/>
    <property type="evidence" value="ECO:0007669"/>
    <property type="project" value="InterPro"/>
</dbReference>
<dbReference type="PIRSF" id="PIRSF028836">
    <property type="entry name" value="ISN1"/>
    <property type="match status" value="1"/>
</dbReference>
<evidence type="ECO:0000256" key="1">
    <source>
        <dbReference type="ARBA" id="ARBA00001946"/>
    </source>
</evidence>
<evidence type="ECO:0000256" key="12">
    <source>
        <dbReference type="PIRNR" id="PIRNR028836"/>
    </source>
</evidence>
<dbReference type="SUPFAM" id="SSF56784">
    <property type="entry name" value="HAD-like"/>
    <property type="match status" value="1"/>
</dbReference>
<keyword evidence="14" id="KW-1185">Reference proteome</keyword>
<dbReference type="PANTHER" id="PTHR28213">
    <property type="entry name" value="IMP-SPECIFIC 5'-NUCLEOTIDASE 1"/>
    <property type="match status" value="1"/>
</dbReference>
<dbReference type="GO" id="GO:0008253">
    <property type="term" value="F:5'-nucleotidase activity"/>
    <property type="evidence" value="ECO:0007669"/>
    <property type="project" value="InterPro"/>
</dbReference>
<sequence>MSSRYRVEYHLKAHRKDELIDWIKGLLAVPFVLHSASMDGAGQTMLRKRYSEVFRAVEELIQEECVALRSLSPSAVLPGNRSRLAQLVPSVGPFFTPLPLEAAFLSEDRRRAISARSMVAPSFNDIRHILNTAQILQMQRAGCVKLVTFDGDVTLYEDGGSLSSTDKVVPCLLALLRRGICVGIVTAAGYDEAEKYMDRLHGLMDALRADDTICAEYKRNLAVMGGESNYLFRYDPETHDLRKIEESEWLLPIMREWADSDITETLDLAESLFNGFKASLNLPEEATVIRKPRAVGIVPGNRFNSETRRTIRVKMDREQLEEMVLTLQQRLERFAPATRVQFSCFDGGSDVWCDIGGKDLGVRALQRFYCPSHPIQPRETLHVGDQFAPRGSANDFKARLSGSTLWIASPQETVAILHQLIQGFD</sequence>
<keyword evidence="6" id="KW-0547">Nucleotide-binding</keyword>
<keyword evidence="10 12" id="KW-0546">Nucleotide metabolism</keyword>
<comment type="subunit">
    <text evidence="3 12">Homotetramer.</text>
</comment>
<dbReference type="GO" id="GO:0071590">
    <property type="term" value="P:nicotinamide riboside biosynthetic process"/>
    <property type="evidence" value="ECO:0007669"/>
    <property type="project" value="TreeGrafter"/>
</dbReference>
<evidence type="ECO:0000313" key="13">
    <source>
        <dbReference type="EMBL" id="SCU88662.1"/>
    </source>
</evidence>
<evidence type="ECO:0000256" key="11">
    <source>
        <dbReference type="ARBA" id="ARBA00047413"/>
    </source>
</evidence>
<evidence type="ECO:0000256" key="5">
    <source>
        <dbReference type="ARBA" id="ARBA00022723"/>
    </source>
</evidence>
<comment type="catalytic activity">
    <reaction evidence="11">
        <text>IMP + H2O = inosine + phosphate</text>
        <dbReference type="Rhea" id="RHEA:27718"/>
        <dbReference type="ChEBI" id="CHEBI:15377"/>
        <dbReference type="ChEBI" id="CHEBI:17596"/>
        <dbReference type="ChEBI" id="CHEBI:43474"/>
        <dbReference type="ChEBI" id="CHEBI:58053"/>
        <dbReference type="EC" id="3.1.3.99"/>
    </reaction>
</comment>
<evidence type="ECO:0000256" key="8">
    <source>
        <dbReference type="ARBA" id="ARBA00022840"/>
    </source>
</evidence>
<reference evidence="13 14" key="1">
    <citation type="submission" date="2016-03" db="EMBL/GenBank/DDBJ databases">
        <authorList>
            <person name="Devillers H."/>
        </authorList>
    </citation>
    <scope>NUCLEOTIDE SEQUENCE [LARGE SCALE GENOMIC DNA]</scope>
    <source>
        <strain evidence="13">CBS 11717</strain>
    </source>
</reference>
<evidence type="ECO:0000256" key="6">
    <source>
        <dbReference type="ARBA" id="ARBA00022741"/>
    </source>
</evidence>
<dbReference type="Proteomes" id="UP000191024">
    <property type="component" value="Chromosome D"/>
</dbReference>
<dbReference type="GO" id="GO:0000287">
    <property type="term" value="F:magnesium ion binding"/>
    <property type="evidence" value="ECO:0007669"/>
    <property type="project" value="InterPro"/>
</dbReference>
<evidence type="ECO:0000256" key="3">
    <source>
        <dbReference type="ARBA" id="ARBA00011881"/>
    </source>
</evidence>
<dbReference type="GO" id="GO:0009117">
    <property type="term" value="P:nucleotide metabolic process"/>
    <property type="evidence" value="ECO:0007669"/>
    <property type="project" value="UniProtKB-KW"/>
</dbReference>
<keyword evidence="8" id="KW-0067">ATP-binding</keyword>
<proteinExistence type="inferred from homology"/>
<dbReference type="InterPro" id="IPR036412">
    <property type="entry name" value="HAD-like_sf"/>
</dbReference>
<dbReference type="Pfam" id="PF06437">
    <property type="entry name" value="ISN1"/>
    <property type="match status" value="1"/>
</dbReference>
<dbReference type="GO" id="GO:0071592">
    <property type="term" value="P:nicotinic acid riboside biosynthetic process"/>
    <property type="evidence" value="ECO:0007669"/>
    <property type="project" value="TreeGrafter"/>
</dbReference>
<evidence type="ECO:0000313" key="14">
    <source>
        <dbReference type="Proteomes" id="UP000191024"/>
    </source>
</evidence>
<dbReference type="EC" id="3.1.3.-" evidence="12"/>
<accession>A0A1G4JEW8</accession>
<dbReference type="GO" id="GO:0005524">
    <property type="term" value="F:ATP binding"/>
    <property type="evidence" value="ECO:0007669"/>
    <property type="project" value="UniProtKB-KW"/>
</dbReference>
<keyword evidence="9 12" id="KW-0460">Magnesium</keyword>
<dbReference type="EMBL" id="LT598463">
    <property type="protein sequence ID" value="SCU88662.1"/>
    <property type="molecule type" value="Genomic_DNA"/>
</dbReference>
<gene>
    <name evidence="13" type="ORF">LAMI_0D10902G</name>
</gene>
<evidence type="ECO:0000256" key="7">
    <source>
        <dbReference type="ARBA" id="ARBA00022801"/>
    </source>
</evidence>
<evidence type="ECO:0000256" key="9">
    <source>
        <dbReference type="ARBA" id="ARBA00022842"/>
    </source>
</evidence>
<dbReference type="InterPro" id="IPR009453">
    <property type="entry name" value="ISN1"/>
</dbReference>
<comment type="similarity">
    <text evidence="2 12">Belongs to the ISN1 family.</text>
</comment>
<organism evidence="13 14">
    <name type="scientific">Lachancea mirantina</name>
    <dbReference type="NCBI Taxonomy" id="1230905"/>
    <lineage>
        <taxon>Eukaryota</taxon>
        <taxon>Fungi</taxon>
        <taxon>Dikarya</taxon>
        <taxon>Ascomycota</taxon>
        <taxon>Saccharomycotina</taxon>
        <taxon>Saccharomycetes</taxon>
        <taxon>Saccharomycetales</taxon>
        <taxon>Saccharomycetaceae</taxon>
        <taxon>Lachancea</taxon>
    </lineage>
</organism>
<protein>
    <recommendedName>
        <fullName evidence="4 12">IMP-specific 5'-nucleotidase 1</fullName>
        <ecNumber evidence="12">3.1.3.-</ecNumber>
    </recommendedName>
</protein>
<keyword evidence="7 12" id="KW-0378">Hydrolase</keyword>